<organism evidence="1 2">
    <name type="scientific">Paenibacillus antibioticophila</name>
    <dbReference type="NCBI Taxonomy" id="1274374"/>
    <lineage>
        <taxon>Bacteria</taxon>
        <taxon>Bacillati</taxon>
        <taxon>Bacillota</taxon>
        <taxon>Bacilli</taxon>
        <taxon>Bacillales</taxon>
        <taxon>Paenibacillaceae</taxon>
        <taxon>Paenibacillus</taxon>
    </lineage>
</organism>
<name>A0A920CGI8_9BACL</name>
<evidence type="ECO:0000313" key="1">
    <source>
        <dbReference type="EMBL" id="GIO35742.1"/>
    </source>
</evidence>
<reference evidence="1 2" key="1">
    <citation type="submission" date="2021-03" db="EMBL/GenBank/DDBJ databases">
        <title>Antimicrobial resistance genes in bacteria isolated from Japanese honey, and their potential for conferring macrolide and lincosamide resistance in the American foulbrood pathogen Paenibacillus larvae.</title>
        <authorList>
            <person name="Okamoto M."/>
            <person name="Kumagai M."/>
            <person name="Kanamori H."/>
            <person name="Takamatsu D."/>
        </authorList>
    </citation>
    <scope>NUCLEOTIDE SEQUENCE [LARGE SCALE GENOMIC DNA]</scope>
    <source>
        <strain evidence="1 2">J41TS12</strain>
    </source>
</reference>
<comment type="caution">
    <text evidence="1">The sequence shown here is derived from an EMBL/GenBank/DDBJ whole genome shotgun (WGS) entry which is preliminary data.</text>
</comment>
<sequence>MFFYELVGMLPVIDRRETYLLIEETRLKEGNTEISNVFFCNDIVGRGDHAFLHLFSRRKRITNPKTSYGSPPQEGEWGILLTDLCEGLSMIKPQSGQWTYT</sequence>
<dbReference type="Proteomes" id="UP000681162">
    <property type="component" value="Unassembled WGS sequence"/>
</dbReference>
<protein>
    <submittedName>
        <fullName evidence="1">Uncharacterized protein</fullName>
    </submittedName>
</protein>
<proteinExistence type="predicted"/>
<dbReference type="AlphaFoldDB" id="A0A920CGI8"/>
<dbReference type="EMBL" id="BORR01000002">
    <property type="protein sequence ID" value="GIO35742.1"/>
    <property type="molecule type" value="Genomic_DNA"/>
</dbReference>
<accession>A0A920CGI8</accession>
<gene>
    <name evidence="1" type="ORF">J41TS12_06030</name>
</gene>
<keyword evidence="2" id="KW-1185">Reference proteome</keyword>
<evidence type="ECO:0000313" key="2">
    <source>
        <dbReference type="Proteomes" id="UP000681162"/>
    </source>
</evidence>